<dbReference type="EMBL" id="BAAAOF010000002">
    <property type="protein sequence ID" value="GAA1922701.1"/>
    <property type="molecule type" value="Genomic_DNA"/>
</dbReference>
<dbReference type="RefSeq" id="WP_248146679.1">
    <property type="nucleotide sequence ID" value="NZ_BAAAOF010000002.1"/>
</dbReference>
<feature type="transmembrane region" description="Helical" evidence="1">
    <location>
        <begin position="138"/>
        <end position="159"/>
    </location>
</feature>
<keyword evidence="1" id="KW-0472">Membrane</keyword>
<name>A0ABP5AUB8_9MICO</name>
<sequence>MISPSAPASRRESRLLAAASGDADVAGERSLETLALGVGAASFVLSAVIALFVFGFQDAPISGPGSVGQYAAIASAVVAILAFVAGRLLIGAGGRFHWLDIVDIAALAFAHAIIALLTWTLLAVILEQGFIGAEVFALPVLILSGAVAAVTGYVVFYSATHMDLQLLAVVLAVFLTEGVIASMLTASDPNWWKDNLSALGMTNDLSAMTFNLTLIVAGIIVTTLARYTVRGIPTPNPHGLARVRTCLILVGIFLGLVGVFPVDQFFAIHTGVASGMAVVYGILVFRLHAWIPDLPRAFLVLGWVFTAVIVVLAVFFAVGYYTLTAVELVAGILIFAWIILFIRNAAALQQDTGGAV</sequence>
<organism evidence="2 3">
    <name type="scientific">Microbacterium aoyamense</name>
    <dbReference type="NCBI Taxonomy" id="344166"/>
    <lineage>
        <taxon>Bacteria</taxon>
        <taxon>Bacillati</taxon>
        <taxon>Actinomycetota</taxon>
        <taxon>Actinomycetes</taxon>
        <taxon>Micrococcales</taxon>
        <taxon>Microbacteriaceae</taxon>
        <taxon>Microbacterium</taxon>
    </lineage>
</organism>
<keyword evidence="3" id="KW-1185">Reference proteome</keyword>
<dbReference type="Pfam" id="PF06197">
    <property type="entry name" value="DUF998"/>
    <property type="match status" value="1"/>
</dbReference>
<feature type="transmembrane region" description="Helical" evidence="1">
    <location>
        <begin position="241"/>
        <end position="260"/>
    </location>
</feature>
<protein>
    <recommendedName>
        <fullName evidence="4">DUF998 domain-containing protein</fullName>
    </recommendedName>
</protein>
<feature type="transmembrane region" description="Helical" evidence="1">
    <location>
        <begin position="297"/>
        <end position="318"/>
    </location>
</feature>
<evidence type="ECO:0000313" key="3">
    <source>
        <dbReference type="Proteomes" id="UP001501343"/>
    </source>
</evidence>
<feature type="transmembrane region" description="Helical" evidence="1">
    <location>
        <begin position="34"/>
        <end position="56"/>
    </location>
</feature>
<keyword evidence="1" id="KW-1133">Transmembrane helix</keyword>
<feature type="transmembrane region" description="Helical" evidence="1">
    <location>
        <begin position="207"/>
        <end position="229"/>
    </location>
</feature>
<feature type="transmembrane region" description="Helical" evidence="1">
    <location>
        <begin position="68"/>
        <end position="90"/>
    </location>
</feature>
<evidence type="ECO:0008006" key="4">
    <source>
        <dbReference type="Google" id="ProtNLM"/>
    </source>
</evidence>
<reference evidence="3" key="1">
    <citation type="journal article" date="2019" name="Int. J. Syst. Evol. Microbiol.">
        <title>The Global Catalogue of Microorganisms (GCM) 10K type strain sequencing project: providing services to taxonomists for standard genome sequencing and annotation.</title>
        <authorList>
            <consortium name="The Broad Institute Genomics Platform"/>
            <consortium name="The Broad Institute Genome Sequencing Center for Infectious Disease"/>
            <person name="Wu L."/>
            <person name="Ma J."/>
        </authorList>
    </citation>
    <scope>NUCLEOTIDE SEQUENCE [LARGE SCALE GENOMIC DNA]</scope>
    <source>
        <strain evidence="3">JCM 14900</strain>
    </source>
</reference>
<feature type="transmembrane region" description="Helical" evidence="1">
    <location>
        <begin position="102"/>
        <end position="126"/>
    </location>
</feature>
<gene>
    <name evidence="2" type="ORF">GCM10009775_13920</name>
</gene>
<comment type="caution">
    <text evidence="2">The sequence shown here is derived from an EMBL/GenBank/DDBJ whole genome shotgun (WGS) entry which is preliminary data.</text>
</comment>
<feature type="transmembrane region" description="Helical" evidence="1">
    <location>
        <begin position="266"/>
        <end position="285"/>
    </location>
</feature>
<accession>A0ABP5AUB8</accession>
<keyword evidence="1" id="KW-0812">Transmembrane</keyword>
<feature type="transmembrane region" description="Helical" evidence="1">
    <location>
        <begin position="166"/>
        <end position="187"/>
    </location>
</feature>
<dbReference type="InterPro" id="IPR009339">
    <property type="entry name" value="DUF998"/>
</dbReference>
<dbReference type="Proteomes" id="UP001501343">
    <property type="component" value="Unassembled WGS sequence"/>
</dbReference>
<evidence type="ECO:0000313" key="2">
    <source>
        <dbReference type="EMBL" id="GAA1922701.1"/>
    </source>
</evidence>
<feature type="transmembrane region" description="Helical" evidence="1">
    <location>
        <begin position="324"/>
        <end position="342"/>
    </location>
</feature>
<proteinExistence type="predicted"/>
<evidence type="ECO:0000256" key="1">
    <source>
        <dbReference type="SAM" id="Phobius"/>
    </source>
</evidence>